<dbReference type="AlphaFoldDB" id="A0A133VD58"/>
<reference evidence="2 3" key="1">
    <citation type="journal article" date="2016" name="Sci. Rep.">
        <title>Metabolic traits of an uncultured archaeal lineage -MSBL1- from brine pools of the Red Sea.</title>
        <authorList>
            <person name="Mwirichia R."/>
            <person name="Alam I."/>
            <person name="Rashid M."/>
            <person name="Vinu M."/>
            <person name="Ba-Alawi W."/>
            <person name="Anthony Kamau A."/>
            <person name="Kamanda Ngugi D."/>
            <person name="Goker M."/>
            <person name="Klenk H.P."/>
            <person name="Bajic V."/>
            <person name="Stingl U."/>
        </authorList>
    </citation>
    <scope>NUCLEOTIDE SEQUENCE [LARGE SCALE GENOMIC DNA]</scope>
    <source>
        <strain evidence="2">SCGC-AAA382A03</strain>
    </source>
</reference>
<dbReference type="EMBL" id="LHYC01000073">
    <property type="protein sequence ID" value="KXB04334.1"/>
    <property type="molecule type" value="Genomic_DNA"/>
</dbReference>
<dbReference type="Proteomes" id="UP000070549">
    <property type="component" value="Unassembled WGS sequence"/>
</dbReference>
<accession>A0A133VD58</accession>
<protein>
    <submittedName>
        <fullName evidence="2">Uncharacterized protein</fullName>
    </submittedName>
</protein>
<name>A0A133VD58_9EURY</name>
<sequence length="149" mass="17419">MREIQVPLPKAFSMIGEYVLNTNFQEIFNQEELDLERLEKLVKEVKEGSFEIDKEMVSYETSKKINVLMDRLSENPKNNSLMEKNSAILSMESDLDLNLNLWKAQNSYFSIGKELYEEMSKKAKEGNEDAKTWIKNFNELGKQLNVKIQ</sequence>
<evidence type="ECO:0000313" key="3">
    <source>
        <dbReference type="Proteomes" id="UP000070549"/>
    </source>
</evidence>
<keyword evidence="1" id="KW-0175">Coiled coil</keyword>
<feature type="coiled-coil region" evidence="1">
    <location>
        <begin position="21"/>
        <end position="48"/>
    </location>
</feature>
<organism evidence="2 3">
    <name type="scientific">candidate division MSBL1 archaeon SCGC-AAA382A03</name>
    <dbReference type="NCBI Taxonomy" id="1698278"/>
    <lineage>
        <taxon>Archaea</taxon>
        <taxon>Methanobacteriati</taxon>
        <taxon>Methanobacteriota</taxon>
        <taxon>candidate division MSBL1</taxon>
    </lineage>
</organism>
<evidence type="ECO:0000313" key="2">
    <source>
        <dbReference type="EMBL" id="KXB04334.1"/>
    </source>
</evidence>
<proteinExistence type="predicted"/>
<gene>
    <name evidence="2" type="ORF">AKJ49_02215</name>
</gene>
<comment type="caution">
    <text evidence="2">The sequence shown here is derived from an EMBL/GenBank/DDBJ whole genome shotgun (WGS) entry which is preliminary data.</text>
</comment>
<evidence type="ECO:0000256" key="1">
    <source>
        <dbReference type="SAM" id="Coils"/>
    </source>
</evidence>
<keyword evidence="3" id="KW-1185">Reference proteome</keyword>